<dbReference type="InterPro" id="IPR036134">
    <property type="entry name" value="Crypto/Photolyase_FAD-like_sf"/>
</dbReference>
<dbReference type="Pfam" id="PF03441">
    <property type="entry name" value="FAD_binding_7"/>
    <property type="match status" value="1"/>
</dbReference>
<reference evidence="17" key="1">
    <citation type="submission" date="2017-01" db="EMBL/GenBank/DDBJ databases">
        <authorList>
            <person name="Varghese N."/>
            <person name="Submissions S."/>
        </authorList>
    </citation>
    <scope>NUCLEOTIDE SEQUENCE [LARGE SCALE GENOMIC DNA]</scope>
    <source>
        <strain evidence="17">DSM 22306</strain>
    </source>
</reference>
<organism evidence="16 17">
    <name type="scientific">Neptunomonas antarctica</name>
    <dbReference type="NCBI Taxonomy" id="619304"/>
    <lineage>
        <taxon>Bacteria</taxon>
        <taxon>Pseudomonadati</taxon>
        <taxon>Pseudomonadota</taxon>
        <taxon>Gammaproteobacteria</taxon>
        <taxon>Oceanospirillales</taxon>
        <taxon>Oceanospirillaceae</taxon>
        <taxon>Neptunomonas</taxon>
    </lineage>
</organism>
<dbReference type="Proteomes" id="UP000185999">
    <property type="component" value="Unassembled WGS sequence"/>
</dbReference>
<feature type="binding site" evidence="12">
    <location>
        <position position="221"/>
    </location>
    <ligand>
        <name>FAD</name>
        <dbReference type="ChEBI" id="CHEBI:57692"/>
    </ligand>
</feature>
<evidence type="ECO:0000256" key="13">
    <source>
        <dbReference type="PIRSR" id="PIRSR602081-2"/>
    </source>
</evidence>
<dbReference type="STRING" id="619304.SAMN05421760_102225"/>
<evidence type="ECO:0000256" key="11">
    <source>
        <dbReference type="ARBA" id="ARBA00083107"/>
    </source>
</evidence>
<dbReference type="SUPFAM" id="SSF48173">
    <property type="entry name" value="Cryptochrome/photolyase FAD-binding domain"/>
    <property type="match status" value="1"/>
</dbReference>
<dbReference type="GO" id="GO:0009416">
    <property type="term" value="P:response to light stimulus"/>
    <property type="evidence" value="ECO:0007669"/>
    <property type="project" value="TreeGrafter"/>
</dbReference>
<feature type="domain" description="Photolyase/cryptochrome alpha/beta" evidence="15">
    <location>
        <begin position="2"/>
        <end position="127"/>
    </location>
</feature>
<evidence type="ECO:0000256" key="9">
    <source>
        <dbReference type="ARBA" id="ARBA00033999"/>
    </source>
</evidence>
<dbReference type="GO" id="GO:0071949">
    <property type="term" value="F:FAD binding"/>
    <property type="evidence" value="ECO:0007669"/>
    <property type="project" value="TreeGrafter"/>
</dbReference>
<keyword evidence="17" id="KW-1185">Reference proteome</keyword>
<evidence type="ECO:0000256" key="14">
    <source>
        <dbReference type="RuleBase" id="RU004182"/>
    </source>
</evidence>
<dbReference type="InterPro" id="IPR014729">
    <property type="entry name" value="Rossmann-like_a/b/a_fold"/>
</dbReference>
<evidence type="ECO:0000256" key="12">
    <source>
        <dbReference type="PIRSR" id="PIRSR602081-1"/>
    </source>
</evidence>
<feature type="site" description="Electron transfer via tryptophanyl radical" evidence="13">
    <location>
        <position position="308"/>
    </location>
</feature>
<evidence type="ECO:0000256" key="8">
    <source>
        <dbReference type="ARBA" id="ARBA00031671"/>
    </source>
</evidence>
<accession>A0A1N7K6R7</accession>
<feature type="site" description="Electron transfer via tryptophanyl radical" evidence="13">
    <location>
        <position position="385"/>
    </location>
</feature>
<dbReference type="GO" id="GO:0003677">
    <property type="term" value="F:DNA binding"/>
    <property type="evidence" value="ECO:0007669"/>
    <property type="project" value="TreeGrafter"/>
</dbReference>
<dbReference type="InterPro" id="IPR018394">
    <property type="entry name" value="DNA_photolyase_1_CS_C"/>
</dbReference>
<feature type="binding site" evidence="12">
    <location>
        <position position="274"/>
    </location>
    <ligand>
        <name>FAD</name>
        <dbReference type="ChEBI" id="CHEBI:57692"/>
    </ligand>
</feature>
<evidence type="ECO:0000256" key="2">
    <source>
        <dbReference type="ARBA" id="ARBA00005862"/>
    </source>
</evidence>
<keyword evidence="16" id="KW-0456">Lyase</keyword>
<keyword evidence="5 12" id="KW-0285">Flavoprotein</keyword>
<feature type="binding site" evidence="12">
    <location>
        <begin position="375"/>
        <end position="377"/>
    </location>
    <ligand>
        <name>FAD</name>
        <dbReference type="ChEBI" id="CHEBI:57692"/>
    </ligand>
</feature>
<dbReference type="PRINTS" id="PR00147">
    <property type="entry name" value="DNAPHOTLYASE"/>
</dbReference>
<evidence type="ECO:0000256" key="4">
    <source>
        <dbReference type="ARBA" id="ARBA00014046"/>
    </source>
</evidence>
<feature type="site" description="Electron transfer via tryptophanyl radical" evidence="13">
    <location>
        <position position="362"/>
    </location>
</feature>
<dbReference type="InterPro" id="IPR006050">
    <property type="entry name" value="DNA_photolyase_N"/>
</dbReference>
<protein>
    <recommendedName>
        <fullName evidence="4">Deoxyribodipyrimidine photo-lyase</fullName>
        <ecNumber evidence="3">4.1.99.3</ecNumber>
    </recommendedName>
    <alternativeName>
        <fullName evidence="8">DNA photolyase</fullName>
    </alternativeName>
    <alternativeName>
        <fullName evidence="11">Photoreactivating enzyme</fullName>
    </alternativeName>
</protein>
<gene>
    <name evidence="16" type="ORF">SAMN05421760_102225</name>
</gene>
<evidence type="ECO:0000256" key="1">
    <source>
        <dbReference type="ARBA" id="ARBA00001932"/>
    </source>
</evidence>
<evidence type="ECO:0000259" key="15">
    <source>
        <dbReference type="PROSITE" id="PS51645"/>
    </source>
</evidence>
<comment type="cofactor">
    <cofactor evidence="1">
        <name>(6R)-5,10-methylene-5,6,7,8-tetrahydrofolate</name>
        <dbReference type="ChEBI" id="CHEBI:15636"/>
    </cofactor>
</comment>
<dbReference type="PANTHER" id="PTHR11455">
    <property type="entry name" value="CRYPTOCHROME"/>
    <property type="match status" value="1"/>
</dbReference>
<dbReference type="Gene3D" id="1.25.40.80">
    <property type="match status" value="1"/>
</dbReference>
<keyword evidence="6 12" id="KW-0274">FAD</keyword>
<proteinExistence type="inferred from homology"/>
<dbReference type="GO" id="GO:0000719">
    <property type="term" value="P:photoreactive repair"/>
    <property type="evidence" value="ECO:0007669"/>
    <property type="project" value="UniProtKB-ARBA"/>
</dbReference>
<dbReference type="Gene3D" id="3.40.50.620">
    <property type="entry name" value="HUPs"/>
    <property type="match status" value="1"/>
</dbReference>
<evidence type="ECO:0000313" key="16">
    <source>
        <dbReference type="EMBL" id="SIS57269.1"/>
    </source>
</evidence>
<dbReference type="Pfam" id="PF00875">
    <property type="entry name" value="DNA_photolyase"/>
    <property type="match status" value="1"/>
</dbReference>
<comment type="catalytic activity">
    <reaction evidence="9">
        <text>cyclobutadipyrimidine (in DNA) = 2 pyrimidine residues (in DNA).</text>
        <dbReference type="EC" id="4.1.99.3"/>
    </reaction>
</comment>
<dbReference type="PROSITE" id="PS51645">
    <property type="entry name" value="PHR_CRY_ALPHA_BETA"/>
    <property type="match status" value="1"/>
</dbReference>
<dbReference type="RefSeq" id="WP_054342334.1">
    <property type="nucleotide sequence ID" value="NZ_FTOE01000002.1"/>
</dbReference>
<dbReference type="SUPFAM" id="SSF52425">
    <property type="entry name" value="Cryptochrome/photolyase, N-terminal domain"/>
    <property type="match status" value="1"/>
</dbReference>
<evidence type="ECO:0000256" key="10">
    <source>
        <dbReference type="ARBA" id="ARBA00059220"/>
    </source>
</evidence>
<dbReference type="InterPro" id="IPR036155">
    <property type="entry name" value="Crypto/Photolyase_N_sf"/>
</dbReference>
<comment type="similarity">
    <text evidence="14">Belongs to the DNA photolyase family.</text>
</comment>
<keyword evidence="7 14" id="KW-0157">Chromophore</keyword>
<dbReference type="Gene3D" id="1.10.579.10">
    <property type="entry name" value="DNA Cyclobutane Dipyrimidine Photolyase, subunit A, domain 3"/>
    <property type="match status" value="1"/>
</dbReference>
<evidence type="ECO:0000256" key="5">
    <source>
        <dbReference type="ARBA" id="ARBA00022630"/>
    </source>
</evidence>
<dbReference type="PROSITE" id="PS00394">
    <property type="entry name" value="DNA_PHOTOLYASES_1_1"/>
    <property type="match status" value="1"/>
</dbReference>
<dbReference type="AlphaFoldDB" id="A0A1N7K6R7"/>
<evidence type="ECO:0000256" key="7">
    <source>
        <dbReference type="ARBA" id="ARBA00022991"/>
    </source>
</evidence>
<dbReference type="InterPro" id="IPR005101">
    <property type="entry name" value="Cryptochr/Photolyase_FAD-bd"/>
</dbReference>
<dbReference type="InterPro" id="IPR002081">
    <property type="entry name" value="Cryptochrome/DNA_photolyase_1"/>
</dbReference>
<evidence type="ECO:0000256" key="3">
    <source>
        <dbReference type="ARBA" id="ARBA00013149"/>
    </source>
</evidence>
<sequence>MSTAIVWFRQDLRLSDNPALLAACKAGHVLPVYILDDVNTNARTRGEASQWWLHHSLVSLQQSLDGRLNFYRGDPLTILNQLIKETSASSVYWNRCYEPWTTSRDSEIKQALKSSGISVSSFNASLLWEPWSVLKKDETPYKVFTPYYRKGCLQRTPPREPLPLPETMNIVEKLTSSANLTDLNLLPTIPWDKEMQTCWIIGEAAAKQRLGEFLSHGLVDYKEGRNYPGNDPDNANVSRLSPHLHFGEISPNTVWYSSAAAGSAQGCEEDLDCFMSELGWREFSYYQLYHSPELPWKNSKAKFDRFPWKTMADTQLKQWQQGMTGFPIVDAGMRELWQTGYMHNRVRMVVGSFLVKNLLIDWRLGAEWFLDCLVDADPASNSAGWQWVAGCGADASPYFRIFNPVLQGQKFDSKGAYIRRYIPELAELPNKYIHCPWEAPQMTLDMAGVTLGTDYPAPMVDLKASRTRALDALKSIKSE</sequence>
<dbReference type="FunFam" id="1.10.579.10:FF:000003">
    <property type="entry name" value="Deoxyribodipyrimidine photo-lyase"/>
    <property type="match status" value="1"/>
</dbReference>
<dbReference type="EC" id="4.1.99.3" evidence="3"/>
<dbReference type="GO" id="GO:0003904">
    <property type="term" value="F:deoxyribodipyrimidine photo-lyase activity"/>
    <property type="evidence" value="ECO:0007669"/>
    <property type="project" value="UniProtKB-EC"/>
</dbReference>
<comment type="similarity">
    <text evidence="2">Belongs to the DNA photolyase class-1 family.</text>
</comment>
<evidence type="ECO:0000313" key="17">
    <source>
        <dbReference type="Proteomes" id="UP000185999"/>
    </source>
</evidence>
<evidence type="ECO:0000256" key="6">
    <source>
        <dbReference type="ARBA" id="ARBA00022827"/>
    </source>
</evidence>
<name>A0A1N7K6R7_9GAMM</name>
<dbReference type="OrthoDB" id="9772484at2"/>
<dbReference type="PANTHER" id="PTHR11455:SF9">
    <property type="entry name" value="CRYPTOCHROME CIRCADIAN CLOCK 5 ISOFORM X1"/>
    <property type="match status" value="1"/>
</dbReference>
<comment type="function">
    <text evidence="10">Involved in repair of UV radiation-induced DNA damage. Catalyzes the light-dependent monomerization (300-600 nm) of cyclobutyl pyrimidine dimers (in cis-syn configuration), which are formed between adjacent bases on the same DNA strand upon exposure to ultraviolet radiation.</text>
</comment>
<comment type="cofactor">
    <cofactor evidence="12">
        <name>FAD</name>
        <dbReference type="ChEBI" id="CHEBI:57692"/>
    </cofactor>
    <text evidence="12">Binds 1 FAD per subunit.</text>
</comment>
<dbReference type="EMBL" id="FTOE01000002">
    <property type="protein sequence ID" value="SIS57269.1"/>
    <property type="molecule type" value="Genomic_DNA"/>
</dbReference>